<proteinExistence type="predicted"/>
<reference evidence="10 11" key="1">
    <citation type="submission" date="2025-04" db="UniProtKB">
        <authorList>
            <consortium name="RefSeq"/>
        </authorList>
    </citation>
    <scope>IDENTIFICATION</scope>
    <source>
        <tissue evidence="10 11">Total insect</tissue>
    </source>
</reference>
<feature type="domain" description="HAT C-terminal dimerisation" evidence="8">
    <location>
        <begin position="403"/>
        <end position="469"/>
    </location>
</feature>
<dbReference type="PANTHER" id="PTHR46481">
    <property type="entry name" value="ZINC FINGER BED DOMAIN-CONTAINING PROTEIN 4"/>
    <property type="match status" value="1"/>
</dbReference>
<evidence type="ECO:0000256" key="6">
    <source>
        <dbReference type="SAM" id="MobiDB-lite"/>
    </source>
</evidence>
<evidence type="ECO:0000259" key="7">
    <source>
        <dbReference type="Pfam" id="PF04937"/>
    </source>
</evidence>
<dbReference type="Pfam" id="PF04937">
    <property type="entry name" value="DUF659"/>
    <property type="match status" value="1"/>
</dbReference>
<dbReference type="KEGG" id="tpal:117653772"/>
<dbReference type="RefSeq" id="XP_034255549.1">
    <property type="nucleotide sequence ID" value="XM_034399658.1"/>
</dbReference>
<dbReference type="InterPro" id="IPR008906">
    <property type="entry name" value="HATC_C_dom"/>
</dbReference>
<sequence length="610" mass="68198">MLEHPLWKDALQELRPAFNPPKKDVVGGRLLNAEYDTVMVGAAEKIKSATHLGIACDGYKNNNGDGLLNFVVLTPESVFYKTLELKDKREDSEFVAGELDKLIIELDPQKVVIIITDNVAYNVVAWEIIKAKYPHIETVGCSAHCLNLLMNDIGKLRSLVKLETMAKVLCKGIRGSRRALAFFKQEQKRLYQRPHSIKLPSATRFWGIVIMFESILENKSALQSTVLEATTDPHPKDPEEKKKFYLRRKVKNIALDDEYFFTRLAEWINALKPIAHAIEASESDSALLSDVPKYFCDIYEKSLGAMESSGLKKLVPAVKKLINNRKSFACKAVHYAACLVDPRYKGAFLTPAEKIEGSEYIANLCDTLNYSQKEKEEVLGNLTEFRGNAGIWAMNSVANSYHGVHPALWWKTTCDDQPLTPIAVRLLTMPSASASVERNWSCYGRTHTKVRNRLQNVKTGKLVAIQMNLKYSLPRHLLKKSPKKRPRSSSCPPAPTSGGEGEGNEAGLEVSDEEEDFFDYQTDEDSSGSEWEDCSDEDGEDENDEDDLISFPDVDGPGQEGQEDQPLQEEVRVPVPAANTGNTRKRSATAATPSEQPPRKSSRVTRSSKN</sequence>
<evidence type="ECO:0000256" key="1">
    <source>
        <dbReference type="ARBA" id="ARBA00004123"/>
    </source>
</evidence>
<feature type="compositionally biased region" description="Basic residues" evidence="6">
    <location>
        <begin position="600"/>
        <end position="610"/>
    </location>
</feature>
<feature type="region of interest" description="Disordered" evidence="6">
    <location>
        <begin position="476"/>
        <end position="610"/>
    </location>
</feature>
<keyword evidence="9" id="KW-1185">Reference proteome</keyword>
<dbReference type="InterPro" id="IPR052035">
    <property type="entry name" value="ZnF_BED_domain_contain"/>
</dbReference>
<dbReference type="SUPFAM" id="SSF53098">
    <property type="entry name" value="Ribonuclease H-like"/>
    <property type="match status" value="1"/>
</dbReference>
<dbReference type="InterPro" id="IPR007021">
    <property type="entry name" value="DUF659"/>
</dbReference>
<dbReference type="GO" id="GO:0046983">
    <property type="term" value="F:protein dimerization activity"/>
    <property type="evidence" value="ECO:0007669"/>
    <property type="project" value="InterPro"/>
</dbReference>
<evidence type="ECO:0000256" key="5">
    <source>
        <dbReference type="ARBA" id="ARBA00023242"/>
    </source>
</evidence>
<evidence type="ECO:0000256" key="2">
    <source>
        <dbReference type="ARBA" id="ARBA00022723"/>
    </source>
</evidence>
<accession>A0A6P9ADW1</accession>
<dbReference type="GO" id="GO:0005634">
    <property type="term" value="C:nucleus"/>
    <property type="evidence" value="ECO:0007669"/>
    <property type="project" value="UniProtKB-SubCell"/>
</dbReference>
<comment type="subcellular location">
    <subcellularLocation>
        <location evidence="1">Nucleus</location>
    </subcellularLocation>
</comment>
<evidence type="ECO:0000256" key="3">
    <source>
        <dbReference type="ARBA" id="ARBA00022771"/>
    </source>
</evidence>
<dbReference type="RefSeq" id="XP_034255548.1">
    <property type="nucleotide sequence ID" value="XM_034399657.1"/>
</dbReference>
<keyword evidence="2" id="KW-0479">Metal-binding</keyword>
<evidence type="ECO:0000256" key="4">
    <source>
        <dbReference type="ARBA" id="ARBA00022833"/>
    </source>
</evidence>
<gene>
    <name evidence="10 11" type="primary">LOC117653772</name>
</gene>
<evidence type="ECO:0000313" key="9">
    <source>
        <dbReference type="Proteomes" id="UP000515158"/>
    </source>
</evidence>
<dbReference type="AlphaFoldDB" id="A0A6P9ADW1"/>
<feature type="domain" description="DUF659" evidence="7">
    <location>
        <begin position="24"/>
        <end position="166"/>
    </location>
</feature>
<dbReference type="InterPro" id="IPR012337">
    <property type="entry name" value="RNaseH-like_sf"/>
</dbReference>
<keyword evidence="5" id="KW-0539">Nucleus</keyword>
<dbReference type="GO" id="GO:0008270">
    <property type="term" value="F:zinc ion binding"/>
    <property type="evidence" value="ECO:0007669"/>
    <property type="project" value="UniProtKB-KW"/>
</dbReference>
<keyword evidence="3" id="KW-0863">Zinc-finger</keyword>
<organism evidence="11">
    <name type="scientific">Thrips palmi</name>
    <name type="common">Melon thrips</name>
    <dbReference type="NCBI Taxonomy" id="161013"/>
    <lineage>
        <taxon>Eukaryota</taxon>
        <taxon>Metazoa</taxon>
        <taxon>Ecdysozoa</taxon>
        <taxon>Arthropoda</taxon>
        <taxon>Hexapoda</taxon>
        <taxon>Insecta</taxon>
        <taxon>Pterygota</taxon>
        <taxon>Neoptera</taxon>
        <taxon>Paraneoptera</taxon>
        <taxon>Thysanoptera</taxon>
        <taxon>Terebrantia</taxon>
        <taxon>Thripoidea</taxon>
        <taxon>Thripidae</taxon>
        <taxon>Thrips</taxon>
    </lineage>
</organism>
<protein>
    <submittedName>
        <fullName evidence="10 11">Uncharacterized protein LOC117653772</fullName>
    </submittedName>
</protein>
<dbReference type="PANTHER" id="PTHR46481:SF10">
    <property type="entry name" value="ZINC FINGER BED DOMAIN-CONTAINING PROTEIN 39"/>
    <property type="match status" value="1"/>
</dbReference>
<feature type="compositionally biased region" description="Acidic residues" evidence="6">
    <location>
        <begin position="510"/>
        <end position="548"/>
    </location>
</feature>
<dbReference type="Proteomes" id="UP000515158">
    <property type="component" value="Unplaced"/>
</dbReference>
<dbReference type="GeneID" id="117653772"/>
<dbReference type="OrthoDB" id="4951847at2759"/>
<keyword evidence="4" id="KW-0862">Zinc</keyword>
<feature type="compositionally biased region" description="Basic residues" evidence="6">
    <location>
        <begin position="476"/>
        <end position="487"/>
    </location>
</feature>
<dbReference type="Pfam" id="PF05699">
    <property type="entry name" value="Dimer_Tnp_hAT"/>
    <property type="match status" value="1"/>
</dbReference>
<evidence type="ECO:0000259" key="8">
    <source>
        <dbReference type="Pfam" id="PF05699"/>
    </source>
</evidence>
<evidence type="ECO:0000313" key="10">
    <source>
        <dbReference type="RefSeq" id="XP_034255548.1"/>
    </source>
</evidence>
<evidence type="ECO:0000313" key="11">
    <source>
        <dbReference type="RefSeq" id="XP_034255549.1"/>
    </source>
</evidence>
<name>A0A6P9ADW1_THRPL</name>